<dbReference type="InterPro" id="IPR036465">
    <property type="entry name" value="vWFA_dom_sf"/>
</dbReference>
<dbReference type="PANTHER" id="PTHR33608:SF7">
    <property type="entry name" value="DUF58 DOMAIN-CONTAINING PROTEIN"/>
    <property type="match status" value="1"/>
</dbReference>
<accession>A0A5C6ZSJ6</accession>
<dbReference type="EMBL" id="VORY01000017">
    <property type="protein sequence ID" value="TXD92764.1"/>
    <property type="molecule type" value="Genomic_DNA"/>
</dbReference>
<sequence>MKQDYHQLLKPEIINSVSGLALIARVVVDGYLSGLNHSRRVGPGMEFSQYRSYEPGDDLRLLDWKMLARSGRYYIKQSEIETNISVKFILDTSKSMLHTENGLSKMDHVRVLVASLAYLSQNQGDAVGLFTLNNKHLQNLYPKIQKQHYNRILLELINIKSEGHWPEDQTALNKLHDRSHKQLIFFITDFYEDNLEITNFIKQLKTSRNEVIVMQIMGKKELEFDYKGTVSFEDLESGNRIKVDAKEAKKHYLKSLENMMKATKDTLLANGISYHLFNLEDPIGEALQSFLKIRNRLI</sequence>
<protein>
    <submittedName>
        <fullName evidence="2">DUF58 domain-containing protein</fullName>
    </submittedName>
</protein>
<feature type="domain" description="DUF58" evidence="1">
    <location>
        <begin position="49"/>
        <end position="249"/>
    </location>
</feature>
<evidence type="ECO:0000259" key="1">
    <source>
        <dbReference type="Pfam" id="PF01882"/>
    </source>
</evidence>
<comment type="caution">
    <text evidence="2">The sequence shown here is derived from an EMBL/GenBank/DDBJ whole genome shotgun (WGS) entry which is preliminary data.</text>
</comment>
<evidence type="ECO:0000313" key="3">
    <source>
        <dbReference type="Proteomes" id="UP000321367"/>
    </source>
</evidence>
<evidence type="ECO:0000313" key="2">
    <source>
        <dbReference type="EMBL" id="TXD92764.1"/>
    </source>
</evidence>
<keyword evidence="3" id="KW-1185">Reference proteome</keyword>
<proteinExistence type="predicted"/>
<organism evidence="2 3">
    <name type="scientific">Gillisia hiemivivida</name>
    <dbReference type="NCBI Taxonomy" id="291190"/>
    <lineage>
        <taxon>Bacteria</taxon>
        <taxon>Pseudomonadati</taxon>
        <taxon>Bacteroidota</taxon>
        <taxon>Flavobacteriia</taxon>
        <taxon>Flavobacteriales</taxon>
        <taxon>Flavobacteriaceae</taxon>
        <taxon>Gillisia</taxon>
    </lineage>
</organism>
<dbReference type="Proteomes" id="UP000321367">
    <property type="component" value="Unassembled WGS sequence"/>
</dbReference>
<dbReference type="OrthoDB" id="9776116at2"/>
<reference evidence="2 3" key="1">
    <citation type="submission" date="2019-08" db="EMBL/GenBank/DDBJ databases">
        <title>Genome sequence of Gillisia hiemivivida IC154 (type strain).</title>
        <authorList>
            <person name="Bowman J.P."/>
        </authorList>
    </citation>
    <scope>NUCLEOTIDE SEQUENCE [LARGE SCALE GENOMIC DNA]</scope>
    <source>
        <strain evidence="2 3">IC154</strain>
    </source>
</reference>
<dbReference type="Pfam" id="PF01882">
    <property type="entry name" value="DUF58"/>
    <property type="match status" value="1"/>
</dbReference>
<gene>
    <name evidence="2" type="ORF">ES724_12605</name>
</gene>
<name>A0A5C6ZSJ6_9FLAO</name>
<dbReference type="InterPro" id="IPR002881">
    <property type="entry name" value="DUF58"/>
</dbReference>
<dbReference type="AlphaFoldDB" id="A0A5C6ZSJ6"/>
<dbReference type="RefSeq" id="WP_146933454.1">
    <property type="nucleotide sequence ID" value="NZ_CBCSHZ010000016.1"/>
</dbReference>
<dbReference type="PANTHER" id="PTHR33608">
    <property type="entry name" value="BLL2464 PROTEIN"/>
    <property type="match status" value="1"/>
</dbReference>
<dbReference type="Gene3D" id="3.40.50.410">
    <property type="entry name" value="von Willebrand factor, type A domain"/>
    <property type="match status" value="1"/>
</dbReference>
<dbReference type="SUPFAM" id="SSF53300">
    <property type="entry name" value="vWA-like"/>
    <property type="match status" value="1"/>
</dbReference>